<dbReference type="InterPro" id="IPR019533">
    <property type="entry name" value="Peptidase_S26"/>
</dbReference>
<sequence length="402" mass="40829">MNLRRDHRTTPPDAPSHRGWARARAIVGTVVLAVVSLFALLTVALPLILGAQTYTVLTGSMQPGMPPGTLIAVRSVPLDAVRVGEVVTYQIRSGDPAVVTHRVVGTTSSTGGERLLVTRGDANDTDDPPVQSEQLRGTVVLAMPYLGYPGAVFGGQQRGAVVAAIGVAVVGYVLALLAFDALRARRTTAAGPAAGALIVVLVCAPFFSPSPASAVEGTDAAAPDRLLVSVDGEQFVPDGSVALFGGVGELVPGQTADATLWVRNAGADPARVSLRVDAAPASATVPDEALASALQLVVAASPVPEGASWVSEIIPTGQTIRLDVGLRMDAAAGNASRSASATVLPMVTLTQAVAAPEAPVAHPPSGVLPWTGIGAPLALPVCGATLAIGIGVTVQSRRPQRR</sequence>
<dbReference type="NCBIfam" id="TIGR02228">
    <property type="entry name" value="sigpep_I_arch"/>
    <property type="match status" value="1"/>
</dbReference>
<proteinExistence type="predicted"/>
<dbReference type="PANTHER" id="PTHR10806:SF6">
    <property type="entry name" value="SIGNAL PEPTIDASE COMPLEX CATALYTIC SUBUNIT SEC11"/>
    <property type="match status" value="1"/>
</dbReference>
<feature type="transmembrane region" description="Helical" evidence="6">
    <location>
        <begin position="373"/>
        <end position="394"/>
    </location>
</feature>
<dbReference type="RefSeq" id="WP_316001165.1">
    <property type="nucleotide sequence ID" value="NZ_JAWDIU010000002.1"/>
</dbReference>
<accession>A0ABU3RV06</accession>
<dbReference type="InterPro" id="IPR036286">
    <property type="entry name" value="LexA/Signal_pep-like_sf"/>
</dbReference>
<dbReference type="SUPFAM" id="SSF51306">
    <property type="entry name" value="LexA/Signal peptidase"/>
    <property type="match status" value="1"/>
</dbReference>
<gene>
    <name evidence="7" type="ORF">RWH43_07805</name>
</gene>
<feature type="transmembrane region" description="Helical" evidence="6">
    <location>
        <begin position="160"/>
        <end position="182"/>
    </location>
</feature>
<comment type="caution">
    <text evidence="7">The sequence shown here is derived from an EMBL/GenBank/DDBJ whole genome shotgun (WGS) entry which is preliminary data.</text>
</comment>
<evidence type="ECO:0000256" key="3">
    <source>
        <dbReference type="ARBA" id="ARBA00022989"/>
    </source>
</evidence>
<keyword evidence="4 6" id="KW-0472">Membrane</keyword>
<evidence type="ECO:0000256" key="1">
    <source>
        <dbReference type="ARBA" id="ARBA00004370"/>
    </source>
</evidence>
<evidence type="ECO:0000256" key="6">
    <source>
        <dbReference type="SAM" id="Phobius"/>
    </source>
</evidence>
<feature type="transmembrane region" description="Helical" evidence="6">
    <location>
        <begin position="25"/>
        <end position="49"/>
    </location>
</feature>
<protein>
    <recommendedName>
        <fullName evidence="5">Signal peptidase I</fullName>
        <ecNumber evidence="5">3.4.21.89</ecNumber>
    </recommendedName>
</protein>
<evidence type="ECO:0000313" key="7">
    <source>
        <dbReference type="EMBL" id="MDU0326659.1"/>
    </source>
</evidence>
<dbReference type="EMBL" id="JAWDIU010000002">
    <property type="protein sequence ID" value="MDU0326659.1"/>
    <property type="molecule type" value="Genomic_DNA"/>
</dbReference>
<reference evidence="7 8" key="1">
    <citation type="submission" date="2023-09" db="EMBL/GenBank/DDBJ databases">
        <title>Microbacterium fusihabitans sp. nov., Microbacterium phycihabitans sp. nov., and Microbacterium cervinum sp. nov., isolated from dried seaweeds of beach.</title>
        <authorList>
            <person name="Lee S.D."/>
        </authorList>
    </citation>
    <scope>NUCLEOTIDE SEQUENCE [LARGE SCALE GENOMIC DNA]</scope>
    <source>
        <strain evidence="7 8">KSW2-21</strain>
    </source>
</reference>
<keyword evidence="7" id="KW-0378">Hydrolase</keyword>
<feature type="transmembrane region" description="Helical" evidence="6">
    <location>
        <begin position="189"/>
        <end position="207"/>
    </location>
</feature>
<organism evidence="7 8">
    <name type="scientific">Microbacterium algihabitans</name>
    <dbReference type="NCBI Taxonomy" id="3075992"/>
    <lineage>
        <taxon>Bacteria</taxon>
        <taxon>Bacillati</taxon>
        <taxon>Actinomycetota</taxon>
        <taxon>Actinomycetes</taxon>
        <taxon>Micrococcales</taxon>
        <taxon>Microbacteriaceae</taxon>
        <taxon>Microbacterium</taxon>
    </lineage>
</organism>
<name>A0ABU3RV06_9MICO</name>
<keyword evidence="8" id="KW-1185">Reference proteome</keyword>
<dbReference type="EC" id="3.4.21.89" evidence="5"/>
<evidence type="ECO:0000256" key="2">
    <source>
        <dbReference type="ARBA" id="ARBA00022692"/>
    </source>
</evidence>
<keyword evidence="3 6" id="KW-1133">Transmembrane helix</keyword>
<dbReference type="InterPro" id="IPR001733">
    <property type="entry name" value="Peptidase_S26B"/>
</dbReference>
<evidence type="ECO:0000256" key="4">
    <source>
        <dbReference type="ARBA" id="ARBA00023136"/>
    </source>
</evidence>
<dbReference type="CDD" id="cd06530">
    <property type="entry name" value="S26_SPase_I"/>
    <property type="match status" value="1"/>
</dbReference>
<evidence type="ECO:0000256" key="5">
    <source>
        <dbReference type="NCBIfam" id="TIGR02228"/>
    </source>
</evidence>
<dbReference type="PANTHER" id="PTHR10806">
    <property type="entry name" value="SIGNAL PEPTIDASE COMPLEX CATALYTIC SUBUNIT SEC11"/>
    <property type="match status" value="1"/>
</dbReference>
<comment type="subcellular location">
    <subcellularLocation>
        <location evidence="1">Membrane</location>
    </subcellularLocation>
</comment>
<dbReference type="GO" id="GO:0009003">
    <property type="term" value="F:signal peptidase activity"/>
    <property type="evidence" value="ECO:0007669"/>
    <property type="project" value="UniProtKB-EC"/>
</dbReference>
<dbReference type="Proteomes" id="UP001256673">
    <property type="component" value="Unassembled WGS sequence"/>
</dbReference>
<evidence type="ECO:0000313" key="8">
    <source>
        <dbReference type="Proteomes" id="UP001256673"/>
    </source>
</evidence>
<keyword evidence="2 6" id="KW-0812">Transmembrane</keyword>